<organism evidence="4 5">
    <name type="scientific">Chloropicon primus</name>
    <dbReference type="NCBI Taxonomy" id="1764295"/>
    <lineage>
        <taxon>Eukaryota</taxon>
        <taxon>Viridiplantae</taxon>
        <taxon>Chlorophyta</taxon>
        <taxon>Chloropicophyceae</taxon>
        <taxon>Chloropicales</taxon>
        <taxon>Chloropicaceae</taxon>
        <taxon>Chloropicon</taxon>
    </lineage>
</organism>
<dbReference type="InterPro" id="IPR011992">
    <property type="entry name" value="EF-hand-dom_pair"/>
</dbReference>
<protein>
    <recommendedName>
        <fullName evidence="6">EF-hand domain-containing protein</fullName>
    </recommendedName>
</protein>
<evidence type="ECO:0000313" key="4">
    <source>
        <dbReference type="EMBL" id="QDZ21862.1"/>
    </source>
</evidence>
<dbReference type="SUPFAM" id="SSF47473">
    <property type="entry name" value="EF-hand"/>
    <property type="match status" value="1"/>
</dbReference>
<evidence type="ECO:0000256" key="3">
    <source>
        <dbReference type="ARBA" id="ARBA00022837"/>
    </source>
</evidence>
<evidence type="ECO:0000256" key="2">
    <source>
        <dbReference type="ARBA" id="ARBA00022737"/>
    </source>
</evidence>
<proteinExistence type="predicted"/>
<dbReference type="AlphaFoldDB" id="A0A5B8MRH5"/>
<evidence type="ECO:0008006" key="6">
    <source>
        <dbReference type="Google" id="ProtNLM"/>
    </source>
</evidence>
<gene>
    <name evidence="4" type="ORF">A3770_06p43800</name>
</gene>
<name>A0A5B8MRH5_9CHLO</name>
<dbReference type="STRING" id="1764295.A0A5B8MRH5"/>
<sequence>MAMNFALPLPPEQAHQLATRTIFSPKEIQGLYRRFKELDVSGNSILEYEECLAVDELRANPFAPRICELFSEDGSGSLTFTNFLDMKSAFSKKASPDVRVVWAFALWDFDGDDMIGIADVKCGVDLITNSTTYINETALPLKEDDLLEMLDPYQLEEIAKQVILEIDPDGQGIDFLAFKGAVDKMPDFLFNFGMPT</sequence>
<evidence type="ECO:0000313" key="5">
    <source>
        <dbReference type="Proteomes" id="UP000316726"/>
    </source>
</evidence>
<dbReference type="PANTHER" id="PTHR45791:SF1">
    <property type="entry name" value="CALCIUM AND INTEGRIN BINDING FAMILY MEMBER 1"/>
    <property type="match status" value="1"/>
</dbReference>
<dbReference type="PANTHER" id="PTHR45791">
    <property type="entry name" value="CALCIUM AND INTEGRIN BINDING FAMILY MEMBER 2"/>
    <property type="match status" value="1"/>
</dbReference>
<accession>A0A5B8MRH5</accession>
<keyword evidence="5" id="KW-1185">Reference proteome</keyword>
<dbReference type="PROSITE" id="PS00018">
    <property type="entry name" value="EF_HAND_1"/>
    <property type="match status" value="1"/>
</dbReference>
<reference evidence="4 5" key="1">
    <citation type="submission" date="2018-07" db="EMBL/GenBank/DDBJ databases">
        <title>The complete nuclear genome of the prasinophyte Chloropicon primus (CCMP1205).</title>
        <authorList>
            <person name="Pombert J.-F."/>
            <person name="Otis C."/>
            <person name="Turmel M."/>
            <person name="Lemieux C."/>
        </authorList>
    </citation>
    <scope>NUCLEOTIDE SEQUENCE [LARGE SCALE GENOMIC DNA]</scope>
    <source>
        <strain evidence="4 5">CCMP1205</strain>
    </source>
</reference>
<dbReference type="InterPro" id="IPR051433">
    <property type="entry name" value="CIBP"/>
</dbReference>
<dbReference type="Proteomes" id="UP000316726">
    <property type="component" value="Chromosome 6"/>
</dbReference>
<evidence type="ECO:0000256" key="1">
    <source>
        <dbReference type="ARBA" id="ARBA00022723"/>
    </source>
</evidence>
<dbReference type="Gene3D" id="1.10.238.10">
    <property type="entry name" value="EF-hand"/>
    <property type="match status" value="2"/>
</dbReference>
<dbReference type="GO" id="GO:0046872">
    <property type="term" value="F:metal ion binding"/>
    <property type="evidence" value="ECO:0007669"/>
    <property type="project" value="UniProtKB-KW"/>
</dbReference>
<dbReference type="EMBL" id="CP031039">
    <property type="protein sequence ID" value="QDZ21862.1"/>
    <property type="molecule type" value="Genomic_DNA"/>
</dbReference>
<dbReference type="OrthoDB" id="114727at2759"/>
<dbReference type="InterPro" id="IPR018247">
    <property type="entry name" value="EF_Hand_1_Ca_BS"/>
</dbReference>
<keyword evidence="1" id="KW-0479">Metal-binding</keyword>
<keyword evidence="3" id="KW-0106">Calcium</keyword>
<keyword evidence="2" id="KW-0677">Repeat</keyword>